<dbReference type="SMART" id="SM00382">
    <property type="entry name" value="AAA"/>
    <property type="match status" value="1"/>
</dbReference>
<organism evidence="3 4">
    <name type="scientific">Fimbriiglobus ruber</name>
    <dbReference type="NCBI Taxonomy" id="1908690"/>
    <lineage>
        <taxon>Bacteria</taxon>
        <taxon>Pseudomonadati</taxon>
        <taxon>Planctomycetota</taxon>
        <taxon>Planctomycetia</taxon>
        <taxon>Gemmatales</taxon>
        <taxon>Gemmataceae</taxon>
        <taxon>Fimbriiglobus</taxon>
    </lineage>
</organism>
<reference evidence="4" key="1">
    <citation type="submission" date="2017-06" db="EMBL/GenBank/DDBJ databases">
        <title>Genome analysis of Fimbriiglobus ruber SP5, the first member of the order Planctomycetales with confirmed chitinolytic capability.</title>
        <authorList>
            <person name="Ravin N.V."/>
            <person name="Rakitin A.L."/>
            <person name="Ivanova A.A."/>
            <person name="Beletsky A.V."/>
            <person name="Kulichevskaya I.S."/>
            <person name="Mardanov A.V."/>
            <person name="Dedysh S.N."/>
        </authorList>
    </citation>
    <scope>NUCLEOTIDE SEQUENCE [LARGE SCALE GENOMIC DNA]</scope>
    <source>
        <strain evidence="4">SP5</strain>
    </source>
</reference>
<feature type="compositionally biased region" description="Basic residues" evidence="1">
    <location>
        <begin position="309"/>
        <end position="319"/>
    </location>
</feature>
<evidence type="ECO:0000313" key="4">
    <source>
        <dbReference type="Proteomes" id="UP000214646"/>
    </source>
</evidence>
<dbReference type="EMBL" id="NIDE01000001">
    <property type="protein sequence ID" value="OWK46923.1"/>
    <property type="molecule type" value="Genomic_DNA"/>
</dbReference>
<evidence type="ECO:0000256" key="1">
    <source>
        <dbReference type="SAM" id="MobiDB-lite"/>
    </source>
</evidence>
<dbReference type="Gene3D" id="3.40.50.300">
    <property type="entry name" value="P-loop containing nucleotide triphosphate hydrolases"/>
    <property type="match status" value="1"/>
</dbReference>
<dbReference type="Proteomes" id="UP000214646">
    <property type="component" value="Unassembled WGS sequence"/>
</dbReference>
<dbReference type="PANTHER" id="PTHR35894:SF1">
    <property type="entry name" value="PHOSPHORIBULOKINASE _ URIDINE KINASE FAMILY"/>
    <property type="match status" value="1"/>
</dbReference>
<protein>
    <submittedName>
        <fullName evidence="3">General secretion pathway protein A</fullName>
    </submittedName>
</protein>
<dbReference type="PANTHER" id="PTHR35894">
    <property type="entry name" value="GENERAL SECRETION PATHWAY PROTEIN A-RELATED"/>
    <property type="match status" value="1"/>
</dbReference>
<dbReference type="InterPro" id="IPR027417">
    <property type="entry name" value="P-loop_NTPase"/>
</dbReference>
<dbReference type="Pfam" id="PF13401">
    <property type="entry name" value="AAA_22"/>
    <property type="match status" value="1"/>
</dbReference>
<feature type="region of interest" description="Disordered" evidence="1">
    <location>
        <begin position="281"/>
        <end position="319"/>
    </location>
</feature>
<evidence type="ECO:0000313" key="3">
    <source>
        <dbReference type="EMBL" id="OWK46923.1"/>
    </source>
</evidence>
<dbReference type="InterPro" id="IPR049945">
    <property type="entry name" value="AAA_22"/>
</dbReference>
<proteinExistence type="predicted"/>
<comment type="caution">
    <text evidence="3">The sequence shown here is derived from an EMBL/GenBank/DDBJ whole genome shotgun (WGS) entry which is preliminary data.</text>
</comment>
<dbReference type="RefSeq" id="WP_088252086.1">
    <property type="nucleotide sequence ID" value="NZ_NIDE01000001.1"/>
</dbReference>
<keyword evidence="4" id="KW-1185">Reference proteome</keyword>
<dbReference type="InterPro" id="IPR052026">
    <property type="entry name" value="ExeA_AAA_ATPase_DNA-bind"/>
</dbReference>
<name>A0A225E152_9BACT</name>
<accession>A0A225E152</accession>
<sequence>MDYTFFGLSRRPFRPTPDTNTYFPTAAHETALANLRHAYDARDGLALVDGESGAGKTLVALRFLETLDDRTPRVFIPAPRFARPADLFQALLFDFGVAYQGLSEQELRLAVTGQLLDQLTAGTPTVVVIDEAQHLTADILEEIRLLGNLESRTAKAVFFVLVSQPSLRERLSKPEAAAFAQRIVVRYRVEPLTREESAQFVCQQLRIAGGRPNDLVSDEALTLLAANCKGLPRLLNQTAYLAFTLAESVGDRAVDIEAVLEALTQLGLSIDTSADELTLFPHGTPATGYTATKHEDLEPAAPEPAPRSTRGKLPKRRSA</sequence>
<gene>
    <name evidence="3" type="ORF">FRUB_00622</name>
</gene>
<evidence type="ECO:0000259" key="2">
    <source>
        <dbReference type="SMART" id="SM00382"/>
    </source>
</evidence>
<dbReference type="SUPFAM" id="SSF52540">
    <property type="entry name" value="P-loop containing nucleoside triphosphate hydrolases"/>
    <property type="match status" value="1"/>
</dbReference>
<dbReference type="AlphaFoldDB" id="A0A225E152"/>
<feature type="domain" description="AAA+ ATPase" evidence="2">
    <location>
        <begin position="42"/>
        <end position="190"/>
    </location>
</feature>
<dbReference type="InterPro" id="IPR003593">
    <property type="entry name" value="AAA+_ATPase"/>
</dbReference>
<dbReference type="GO" id="GO:0016887">
    <property type="term" value="F:ATP hydrolysis activity"/>
    <property type="evidence" value="ECO:0007669"/>
    <property type="project" value="InterPro"/>
</dbReference>
<dbReference type="OrthoDB" id="227226at2"/>